<dbReference type="Proteomes" id="UP000235005">
    <property type="component" value="Unassembled WGS sequence"/>
</dbReference>
<name>A0A2N5X854_9GAMM</name>
<keyword evidence="2 5" id="KW-0812">Transmembrane</keyword>
<sequence>MSLLIVAALVLVLFQLWLLPASLLLKHTDYLASSRDNPPPQSQLQQRVTRAGANLQESLPAYLALCLLAMIQGVDLSTVALSWLVLRIVYIPCYLFGVHHMRSLVWVGSLGCLIYMAVKLV</sequence>
<dbReference type="InterPro" id="IPR001129">
    <property type="entry name" value="Membr-assoc_MAPEG"/>
</dbReference>
<comment type="caution">
    <text evidence="6">The sequence shown here is derived from an EMBL/GenBank/DDBJ whole genome shotgun (WGS) entry which is preliminary data.</text>
</comment>
<keyword evidence="7" id="KW-1185">Reference proteome</keyword>
<dbReference type="Pfam" id="PF01124">
    <property type="entry name" value="MAPEG"/>
    <property type="match status" value="1"/>
</dbReference>
<keyword evidence="4 5" id="KW-0472">Membrane</keyword>
<evidence type="ECO:0000256" key="2">
    <source>
        <dbReference type="ARBA" id="ARBA00022692"/>
    </source>
</evidence>
<comment type="subcellular location">
    <subcellularLocation>
        <location evidence="1">Membrane</location>
    </subcellularLocation>
</comment>
<feature type="transmembrane region" description="Helical" evidence="5">
    <location>
        <begin position="61"/>
        <end position="86"/>
    </location>
</feature>
<dbReference type="RefSeq" id="WP_075999536.1">
    <property type="nucleotide sequence ID" value="NZ_PKUS01000001.1"/>
</dbReference>
<dbReference type="OrthoDB" id="7743618at2"/>
<gene>
    <name evidence="6" type="ORF">C0039_00655</name>
</gene>
<evidence type="ECO:0000313" key="6">
    <source>
        <dbReference type="EMBL" id="PLW70676.1"/>
    </source>
</evidence>
<evidence type="ECO:0000256" key="4">
    <source>
        <dbReference type="ARBA" id="ARBA00023136"/>
    </source>
</evidence>
<feature type="transmembrane region" description="Helical" evidence="5">
    <location>
        <begin position="93"/>
        <end position="118"/>
    </location>
</feature>
<accession>A0A2N5X854</accession>
<evidence type="ECO:0008006" key="8">
    <source>
        <dbReference type="Google" id="ProtNLM"/>
    </source>
</evidence>
<evidence type="ECO:0000256" key="1">
    <source>
        <dbReference type="ARBA" id="ARBA00004370"/>
    </source>
</evidence>
<protein>
    <recommendedName>
        <fullName evidence="8">MAPEG family protein</fullName>
    </recommendedName>
</protein>
<dbReference type="Gene3D" id="1.20.120.550">
    <property type="entry name" value="Membrane associated eicosanoid/glutathione metabolism-like domain"/>
    <property type="match status" value="1"/>
</dbReference>
<dbReference type="GO" id="GO:0016020">
    <property type="term" value="C:membrane"/>
    <property type="evidence" value="ECO:0007669"/>
    <property type="project" value="UniProtKB-SubCell"/>
</dbReference>
<organism evidence="6 7">
    <name type="scientific">Pseudohalioglobus lutimaris</name>
    <dbReference type="NCBI Taxonomy" id="1737061"/>
    <lineage>
        <taxon>Bacteria</taxon>
        <taxon>Pseudomonadati</taxon>
        <taxon>Pseudomonadota</taxon>
        <taxon>Gammaproteobacteria</taxon>
        <taxon>Cellvibrionales</taxon>
        <taxon>Halieaceae</taxon>
        <taxon>Pseudohalioglobus</taxon>
    </lineage>
</organism>
<dbReference type="InterPro" id="IPR023352">
    <property type="entry name" value="MAPEG-like_dom_sf"/>
</dbReference>
<reference evidence="6 7" key="1">
    <citation type="submission" date="2018-01" db="EMBL/GenBank/DDBJ databases">
        <title>The draft genome sequence of Halioglobus lutimaris HF004.</title>
        <authorList>
            <person name="Du Z.-J."/>
            <person name="Shi M.-J."/>
        </authorList>
    </citation>
    <scope>NUCLEOTIDE SEQUENCE [LARGE SCALE GENOMIC DNA]</scope>
    <source>
        <strain evidence="6 7">HF004</strain>
    </source>
</reference>
<dbReference type="SUPFAM" id="SSF161084">
    <property type="entry name" value="MAPEG domain-like"/>
    <property type="match status" value="1"/>
</dbReference>
<dbReference type="PANTHER" id="PTHR35371:SF1">
    <property type="entry name" value="BLR7753 PROTEIN"/>
    <property type="match status" value="1"/>
</dbReference>
<keyword evidence="3 5" id="KW-1133">Transmembrane helix</keyword>
<dbReference type="AlphaFoldDB" id="A0A2N5X854"/>
<evidence type="ECO:0000313" key="7">
    <source>
        <dbReference type="Proteomes" id="UP000235005"/>
    </source>
</evidence>
<evidence type="ECO:0000256" key="5">
    <source>
        <dbReference type="SAM" id="Phobius"/>
    </source>
</evidence>
<dbReference type="EMBL" id="PKUS01000001">
    <property type="protein sequence ID" value="PLW70676.1"/>
    <property type="molecule type" value="Genomic_DNA"/>
</dbReference>
<proteinExistence type="predicted"/>
<dbReference type="PANTHER" id="PTHR35371">
    <property type="entry name" value="INNER MEMBRANE PROTEIN"/>
    <property type="match status" value="1"/>
</dbReference>
<evidence type="ECO:0000256" key="3">
    <source>
        <dbReference type="ARBA" id="ARBA00022989"/>
    </source>
</evidence>